<evidence type="ECO:0000259" key="1">
    <source>
        <dbReference type="Pfam" id="PF03551"/>
    </source>
</evidence>
<dbReference type="InterPro" id="IPR005149">
    <property type="entry name" value="Tscrpt_reg_PadR_N"/>
</dbReference>
<dbReference type="Pfam" id="PF03551">
    <property type="entry name" value="PadR"/>
    <property type="match status" value="1"/>
</dbReference>
<reference evidence="2 3" key="1">
    <citation type="submission" date="2019-10" db="EMBL/GenBank/DDBJ databases">
        <authorList>
            <person name="Wolf R A."/>
        </authorList>
    </citation>
    <scope>NUCLEOTIDE SEQUENCE [LARGE SCALE GENOMIC DNA]</scope>
    <source>
        <strain evidence="2">Collinsella_aerofaciens_AK_138A</strain>
    </source>
</reference>
<dbReference type="InterPro" id="IPR036390">
    <property type="entry name" value="WH_DNA-bd_sf"/>
</dbReference>
<dbReference type="AlphaFoldDB" id="A0A5K1J7G2"/>
<dbReference type="Proteomes" id="UP000330807">
    <property type="component" value="Unassembled WGS sequence"/>
</dbReference>
<name>A0A5K1J7G2_9ACTN</name>
<sequence length="111" mass="12407">MDPQMKRGFVEACVLASVCGGESYGYEIIRNVPQALGLTESTLYPVLKRLERAGQVSVRSSEHNGRLRKYYLATEAGREALERFRAERAEVRAVYDYIETAITTDGTGKQS</sequence>
<dbReference type="InterPro" id="IPR036388">
    <property type="entry name" value="WH-like_DNA-bd_sf"/>
</dbReference>
<proteinExistence type="predicted"/>
<gene>
    <name evidence="2" type="ORF">LMKDKBCB_02091</name>
</gene>
<dbReference type="InterPro" id="IPR052509">
    <property type="entry name" value="Metal_resp_DNA-bind_regulator"/>
</dbReference>
<dbReference type="SUPFAM" id="SSF46785">
    <property type="entry name" value="Winged helix' DNA-binding domain"/>
    <property type="match status" value="1"/>
</dbReference>
<dbReference type="RefSeq" id="WP_193221358.1">
    <property type="nucleotide sequence ID" value="NZ_CABWIH010000043.1"/>
</dbReference>
<dbReference type="PANTHER" id="PTHR33169:SF14">
    <property type="entry name" value="TRANSCRIPTIONAL REGULATOR RV3488"/>
    <property type="match status" value="1"/>
</dbReference>
<dbReference type="EMBL" id="CABWIH010000043">
    <property type="protein sequence ID" value="VWL99393.1"/>
    <property type="molecule type" value="Genomic_DNA"/>
</dbReference>
<feature type="domain" description="Transcription regulator PadR N-terminal" evidence="1">
    <location>
        <begin position="14"/>
        <end position="82"/>
    </location>
</feature>
<organism evidence="2 3">
    <name type="scientific">Collinsella aerofaciens</name>
    <dbReference type="NCBI Taxonomy" id="74426"/>
    <lineage>
        <taxon>Bacteria</taxon>
        <taxon>Bacillati</taxon>
        <taxon>Actinomycetota</taxon>
        <taxon>Coriobacteriia</taxon>
        <taxon>Coriobacteriales</taxon>
        <taxon>Coriobacteriaceae</taxon>
        <taxon>Collinsella</taxon>
    </lineage>
</organism>
<evidence type="ECO:0000313" key="3">
    <source>
        <dbReference type="Proteomes" id="UP000330807"/>
    </source>
</evidence>
<evidence type="ECO:0000313" key="2">
    <source>
        <dbReference type="EMBL" id="VWL99393.1"/>
    </source>
</evidence>
<dbReference type="Gene3D" id="1.10.10.10">
    <property type="entry name" value="Winged helix-like DNA-binding domain superfamily/Winged helix DNA-binding domain"/>
    <property type="match status" value="1"/>
</dbReference>
<accession>A0A5K1J7G2</accession>
<dbReference type="PANTHER" id="PTHR33169">
    <property type="entry name" value="PADR-FAMILY TRANSCRIPTIONAL REGULATOR"/>
    <property type="match status" value="1"/>
</dbReference>
<protein>
    <submittedName>
        <fullName evidence="2">Transcriptional regulator PadR-like family protein</fullName>
    </submittedName>
</protein>